<feature type="transmembrane region" description="Helical" evidence="6">
    <location>
        <begin position="102"/>
        <end position="121"/>
    </location>
</feature>
<gene>
    <name evidence="7" type="ORF">O4U47_23025</name>
</gene>
<evidence type="ECO:0000256" key="2">
    <source>
        <dbReference type="ARBA" id="ARBA00022475"/>
    </source>
</evidence>
<evidence type="ECO:0008006" key="9">
    <source>
        <dbReference type="Google" id="ProtNLM"/>
    </source>
</evidence>
<evidence type="ECO:0000313" key="7">
    <source>
        <dbReference type="EMBL" id="MDA2807399.1"/>
    </source>
</evidence>
<dbReference type="SUPFAM" id="SSF103473">
    <property type="entry name" value="MFS general substrate transporter"/>
    <property type="match status" value="1"/>
</dbReference>
<name>A0ABT4TRR9_9ACTN</name>
<organism evidence="7 8">
    <name type="scientific">Nocardiopsis suaedae</name>
    <dbReference type="NCBI Taxonomy" id="3018444"/>
    <lineage>
        <taxon>Bacteria</taxon>
        <taxon>Bacillati</taxon>
        <taxon>Actinomycetota</taxon>
        <taxon>Actinomycetes</taxon>
        <taxon>Streptosporangiales</taxon>
        <taxon>Nocardiopsidaceae</taxon>
        <taxon>Nocardiopsis</taxon>
    </lineage>
</organism>
<feature type="transmembrane region" description="Helical" evidence="6">
    <location>
        <begin position="319"/>
        <end position="339"/>
    </location>
</feature>
<feature type="transmembrane region" description="Helical" evidence="6">
    <location>
        <begin position="227"/>
        <end position="251"/>
    </location>
</feature>
<feature type="transmembrane region" description="Helical" evidence="6">
    <location>
        <begin position="292"/>
        <end position="313"/>
    </location>
</feature>
<feature type="transmembrane region" description="Helical" evidence="6">
    <location>
        <begin position="360"/>
        <end position="383"/>
    </location>
</feature>
<dbReference type="InterPro" id="IPR036259">
    <property type="entry name" value="MFS_trans_sf"/>
</dbReference>
<keyword evidence="3 6" id="KW-0812">Transmembrane</keyword>
<evidence type="ECO:0000256" key="6">
    <source>
        <dbReference type="SAM" id="Phobius"/>
    </source>
</evidence>
<keyword evidence="8" id="KW-1185">Reference proteome</keyword>
<keyword evidence="5 6" id="KW-0472">Membrane</keyword>
<dbReference type="InterPro" id="IPR011701">
    <property type="entry name" value="MFS"/>
</dbReference>
<keyword evidence="2" id="KW-1003">Cell membrane</keyword>
<feature type="transmembrane region" description="Helical" evidence="6">
    <location>
        <begin position="263"/>
        <end position="280"/>
    </location>
</feature>
<dbReference type="Gene3D" id="1.20.1250.20">
    <property type="entry name" value="MFS general substrate transporter like domains"/>
    <property type="match status" value="1"/>
</dbReference>
<comment type="caution">
    <text evidence="7">The sequence shown here is derived from an EMBL/GenBank/DDBJ whole genome shotgun (WGS) entry which is preliminary data.</text>
</comment>
<feature type="transmembrane region" description="Helical" evidence="6">
    <location>
        <begin position="389"/>
        <end position="411"/>
    </location>
</feature>
<evidence type="ECO:0000256" key="1">
    <source>
        <dbReference type="ARBA" id="ARBA00004651"/>
    </source>
</evidence>
<dbReference type="EMBL" id="JAQFWP010000054">
    <property type="protein sequence ID" value="MDA2807399.1"/>
    <property type="molecule type" value="Genomic_DNA"/>
</dbReference>
<feature type="transmembrane region" description="Helical" evidence="6">
    <location>
        <begin position="46"/>
        <end position="67"/>
    </location>
</feature>
<evidence type="ECO:0000256" key="4">
    <source>
        <dbReference type="ARBA" id="ARBA00022989"/>
    </source>
</evidence>
<evidence type="ECO:0000256" key="5">
    <source>
        <dbReference type="ARBA" id="ARBA00023136"/>
    </source>
</evidence>
<dbReference type="RefSeq" id="WP_270680028.1">
    <property type="nucleotide sequence ID" value="NZ_JAQFWP010000054.1"/>
</dbReference>
<evidence type="ECO:0000313" key="8">
    <source>
        <dbReference type="Proteomes" id="UP001165685"/>
    </source>
</evidence>
<proteinExistence type="predicted"/>
<keyword evidence="4 6" id="KW-1133">Transmembrane helix</keyword>
<comment type="subcellular location">
    <subcellularLocation>
        <location evidence="1">Cell membrane</location>
        <topology evidence="1">Multi-pass membrane protein</topology>
    </subcellularLocation>
</comment>
<dbReference type="Proteomes" id="UP001165685">
    <property type="component" value="Unassembled WGS sequence"/>
</dbReference>
<dbReference type="PANTHER" id="PTHR23513:SF11">
    <property type="entry name" value="STAPHYLOFERRIN A TRANSPORTER"/>
    <property type="match status" value="1"/>
</dbReference>
<feature type="transmembrane region" description="Helical" evidence="6">
    <location>
        <begin position="76"/>
        <end position="96"/>
    </location>
</feature>
<dbReference type="PANTHER" id="PTHR23513">
    <property type="entry name" value="INTEGRAL MEMBRANE EFFLUX PROTEIN-RELATED"/>
    <property type="match status" value="1"/>
</dbReference>
<accession>A0ABT4TRR9</accession>
<evidence type="ECO:0000256" key="3">
    <source>
        <dbReference type="ARBA" id="ARBA00022692"/>
    </source>
</evidence>
<dbReference type="Pfam" id="PF07690">
    <property type="entry name" value="MFS_1"/>
    <property type="match status" value="1"/>
</dbReference>
<protein>
    <recommendedName>
        <fullName evidence="9">MFS transporter</fullName>
    </recommendedName>
</protein>
<sequence>MTTLRNRRPLVRYLAGAASARAGDEAVGPALLLAGLAATGSEGAAALLFSAATAGAALGGPVLGALLDRSPRPGRLLACALGLYALGAALIAAGLGRVPFGAVLAVAAAAGLAAPAAGGGMTSRLPRLVPATVLPRANSLDAITYSAAGLAGPAAAAAAAGVAGPWGALVAAMLLIAAAMPFARDERGRGVQVTAPFSGDRPSVPTPSRVAVELLDGLRVVAGRRRLARATAATTLSLAAGGMVAVCWPLLGAELLGAPERGTLMLSVAAVSAIGANALLARSPSALAPDTLLWVCGAALCTVPLLAACARTLPPGPAAAAAPLVLALAAVLTGAAEGPQLTALFAVRHRDAPTAVRARVFTLGAGLKISGMAAGAAIAGVLAERGTGAVLAAAAGTEALALAAFAALTLLHPDRSRPPTTAHNGQESG</sequence>
<reference evidence="7" key="1">
    <citation type="submission" date="2023-01" db="EMBL/GenBank/DDBJ databases">
        <title>Draft genome sequence of Nocardiopsis sp. LSu2-4 isolated from halophytes.</title>
        <authorList>
            <person name="Duangmal K."/>
            <person name="Chantavorakit T."/>
        </authorList>
    </citation>
    <scope>NUCLEOTIDE SEQUENCE</scope>
    <source>
        <strain evidence="7">LSu2-4</strain>
    </source>
</reference>
<feature type="transmembrane region" description="Helical" evidence="6">
    <location>
        <begin position="166"/>
        <end position="183"/>
    </location>
</feature>